<sequence length="91" mass="10113">MSPLKAAAQSSSGPATDEENLEKAAALVRKFLVFFMPPKYKLTKEKVGKMPADELFQVDVEAFQQAYELGLREMLDHHRNSAKTANDNLAS</sequence>
<protein>
    <submittedName>
        <fullName evidence="3">Uncharacterized protein</fullName>
    </submittedName>
</protein>
<accession>A0A914VS72</accession>
<proteinExistence type="predicted"/>
<keyword evidence="2" id="KW-1185">Reference proteome</keyword>
<dbReference type="WBParaSite" id="PSAMB.scaffold23100size451.g38806.t1">
    <property type="protein sequence ID" value="PSAMB.scaffold23100size451.g38806.t1"/>
    <property type="gene ID" value="PSAMB.scaffold23100size451.g38806"/>
</dbReference>
<reference evidence="3" key="1">
    <citation type="submission" date="2022-11" db="UniProtKB">
        <authorList>
            <consortium name="WormBaseParasite"/>
        </authorList>
    </citation>
    <scope>IDENTIFICATION</scope>
</reference>
<feature type="region of interest" description="Disordered" evidence="1">
    <location>
        <begin position="1"/>
        <end position="20"/>
    </location>
</feature>
<evidence type="ECO:0000256" key="1">
    <source>
        <dbReference type="SAM" id="MobiDB-lite"/>
    </source>
</evidence>
<evidence type="ECO:0000313" key="2">
    <source>
        <dbReference type="Proteomes" id="UP000887566"/>
    </source>
</evidence>
<organism evidence="2 3">
    <name type="scientific">Plectus sambesii</name>
    <dbReference type="NCBI Taxonomy" id="2011161"/>
    <lineage>
        <taxon>Eukaryota</taxon>
        <taxon>Metazoa</taxon>
        <taxon>Ecdysozoa</taxon>
        <taxon>Nematoda</taxon>
        <taxon>Chromadorea</taxon>
        <taxon>Plectida</taxon>
        <taxon>Plectina</taxon>
        <taxon>Plectoidea</taxon>
        <taxon>Plectidae</taxon>
        <taxon>Plectus</taxon>
    </lineage>
</organism>
<evidence type="ECO:0000313" key="3">
    <source>
        <dbReference type="WBParaSite" id="PSAMB.scaffold23100size451.g38806.t1"/>
    </source>
</evidence>
<name>A0A914VS72_9BILA</name>
<dbReference type="AlphaFoldDB" id="A0A914VS72"/>
<dbReference type="Proteomes" id="UP000887566">
    <property type="component" value="Unplaced"/>
</dbReference>